<evidence type="ECO:0008006" key="4">
    <source>
        <dbReference type="Google" id="ProtNLM"/>
    </source>
</evidence>
<dbReference type="STRING" id="1305675.BFG57_10465"/>
<sequence length="121" mass="14214">MRKVYLLFGIIGTIFPYYFFINFLNQYGLDIGLFVNLLFSNPISTFFAVDFFISCAVFLVFMFIESRKYNIKGKWICLIALFTVGLSLALPLFLYIRHPYINSKTNGDISVSYCRKWIRLQ</sequence>
<accession>A0A1E5LII4</accession>
<evidence type="ECO:0000313" key="2">
    <source>
        <dbReference type="EMBL" id="OEH93887.1"/>
    </source>
</evidence>
<dbReference type="OrthoDB" id="2619901at2"/>
<dbReference type="InterPro" id="IPR021362">
    <property type="entry name" value="DUF2834"/>
</dbReference>
<evidence type="ECO:0000313" key="3">
    <source>
        <dbReference type="Proteomes" id="UP000095209"/>
    </source>
</evidence>
<reference evidence="2 3" key="1">
    <citation type="submission" date="2016-08" db="EMBL/GenBank/DDBJ databases">
        <title>Genome of Bacillus solimangrovi GH2-4.</title>
        <authorList>
            <person name="Lim S."/>
            <person name="Kim B.-C."/>
        </authorList>
    </citation>
    <scope>NUCLEOTIDE SEQUENCE [LARGE SCALE GENOMIC DNA]</scope>
    <source>
        <strain evidence="2 3">GH2-4</strain>
    </source>
</reference>
<feature type="transmembrane region" description="Helical" evidence="1">
    <location>
        <begin position="43"/>
        <end position="64"/>
    </location>
</feature>
<dbReference type="AlphaFoldDB" id="A0A1E5LII4"/>
<gene>
    <name evidence="2" type="ORF">BFG57_10465</name>
</gene>
<dbReference type="RefSeq" id="WP_069716031.1">
    <property type="nucleotide sequence ID" value="NZ_MJEH01000007.1"/>
</dbReference>
<keyword evidence="1" id="KW-0812">Transmembrane</keyword>
<name>A0A1E5LII4_9BACI</name>
<keyword evidence="3" id="KW-1185">Reference proteome</keyword>
<organism evidence="2 3">
    <name type="scientific">Bacillus solimangrovi</name>
    <dbReference type="NCBI Taxonomy" id="1305675"/>
    <lineage>
        <taxon>Bacteria</taxon>
        <taxon>Bacillati</taxon>
        <taxon>Bacillota</taxon>
        <taxon>Bacilli</taxon>
        <taxon>Bacillales</taxon>
        <taxon>Bacillaceae</taxon>
        <taxon>Bacillus</taxon>
    </lineage>
</organism>
<dbReference type="Proteomes" id="UP000095209">
    <property type="component" value="Unassembled WGS sequence"/>
</dbReference>
<feature type="transmembrane region" description="Helical" evidence="1">
    <location>
        <begin position="5"/>
        <end position="23"/>
    </location>
</feature>
<protein>
    <recommendedName>
        <fullName evidence="4">DUF2834 domain-containing protein</fullName>
    </recommendedName>
</protein>
<dbReference type="Pfam" id="PF11196">
    <property type="entry name" value="DUF2834"/>
    <property type="match status" value="1"/>
</dbReference>
<evidence type="ECO:0000256" key="1">
    <source>
        <dbReference type="SAM" id="Phobius"/>
    </source>
</evidence>
<feature type="transmembrane region" description="Helical" evidence="1">
    <location>
        <begin position="76"/>
        <end position="96"/>
    </location>
</feature>
<dbReference type="EMBL" id="MJEH01000007">
    <property type="protein sequence ID" value="OEH93887.1"/>
    <property type="molecule type" value="Genomic_DNA"/>
</dbReference>
<comment type="caution">
    <text evidence="2">The sequence shown here is derived from an EMBL/GenBank/DDBJ whole genome shotgun (WGS) entry which is preliminary data.</text>
</comment>
<proteinExistence type="predicted"/>
<keyword evidence="1" id="KW-1133">Transmembrane helix</keyword>
<keyword evidence="1" id="KW-0472">Membrane</keyword>